<dbReference type="Proteomes" id="UP001062846">
    <property type="component" value="Chromosome 9"/>
</dbReference>
<accession>A0ACC0MGQ1</accession>
<proteinExistence type="predicted"/>
<comment type="caution">
    <text evidence="1">The sequence shown here is derived from an EMBL/GenBank/DDBJ whole genome shotgun (WGS) entry which is preliminary data.</text>
</comment>
<gene>
    <name evidence="1" type="ORF">RHMOL_Rhmol09G0189800</name>
</gene>
<reference evidence="1" key="1">
    <citation type="submission" date="2022-02" db="EMBL/GenBank/DDBJ databases">
        <title>Plant Genome Project.</title>
        <authorList>
            <person name="Zhang R.-G."/>
        </authorList>
    </citation>
    <scope>NUCLEOTIDE SEQUENCE</scope>
    <source>
        <strain evidence="1">AT1</strain>
    </source>
</reference>
<dbReference type="EMBL" id="CM046396">
    <property type="protein sequence ID" value="KAI8539528.1"/>
    <property type="molecule type" value="Genomic_DNA"/>
</dbReference>
<organism evidence="1 2">
    <name type="scientific">Rhododendron molle</name>
    <name type="common">Chinese azalea</name>
    <name type="synonym">Azalea mollis</name>
    <dbReference type="NCBI Taxonomy" id="49168"/>
    <lineage>
        <taxon>Eukaryota</taxon>
        <taxon>Viridiplantae</taxon>
        <taxon>Streptophyta</taxon>
        <taxon>Embryophyta</taxon>
        <taxon>Tracheophyta</taxon>
        <taxon>Spermatophyta</taxon>
        <taxon>Magnoliopsida</taxon>
        <taxon>eudicotyledons</taxon>
        <taxon>Gunneridae</taxon>
        <taxon>Pentapetalae</taxon>
        <taxon>asterids</taxon>
        <taxon>Ericales</taxon>
        <taxon>Ericaceae</taxon>
        <taxon>Ericoideae</taxon>
        <taxon>Rhodoreae</taxon>
        <taxon>Rhododendron</taxon>
    </lineage>
</organism>
<evidence type="ECO:0000313" key="2">
    <source>
        <dbReference type="Proteomes" id="UP001062846"/>
    </source>
</evidence>
<evidence type="ECO:0000313" key="1">
    <source>
        <dbReference type="EMBL" id="KAI8539528.1"/>
    </source>
</evidence>
<keyword evidence="2" id="KW-1185">Reference proteome</keyword>
<protein>
    <submittedName>
        <fullName evidence="1">Uncharacterized protein</fullName>
    </submittedName>
</protein>
<name>A0ACC0MGQ1_RHOML</name>
<sequence length="53" mass="6277">MVEKKNSRALPQIPRQNSGQGKIYIQTVKNQQKHQIHKNMTQIQIHQMRSKPQ</sequence>